<organism evidence="2 3">
    <name type="scientific">Anas platyrhynchos</name>
    <name type="common">Mallard</name>
    <name type="synonym">Anas boschas</name>
    <dbReference type="NCBI Taxonomy" id="8839"/>
    <lineage>
        <taxon>Eukaryota</taxon>
        <taxon>Metazoa</taxon>
        <taxon>Chordata</taxon>
        <taxon>Craniata</taxon>
        <taxon>Vertebrata</taxon>
        <taxon>Euteleostomi</taxon>
        <taxon>Archelosauria</taxon>
        <taxon>Archosauria</taxon>
        <taxon>Dinosauria</taxon>
        <taxon>Saurischia</taxon>
        <taxon>Theropoda</taxon>
        <taxon>Coelurosauria</taxon>
        <taxon>Aves</taxon>
        <taxon>Neognathae</taxon>
        <taxon>Galloanserae</taxon>
        <taxon>Anseriformes</taxon>
        <taxon>Anatidae</taxon>
        <taxon>Anatinae</taxon>
        <taxon>Anas</taxon>
    </lineage>
</organism>
<gene>
    <name evidence="2" type="ORF">Anapl_16883</name>
</gene>
<evidence type="ECO:0000313" key="3">
    <source>
        <dbReference type="Proteomes" id="UP000296049"/>
    </source>
</evidence>
<evidence type="ECO:0000313" key="2">
    <source>
        <dbReference type="EMBL" id="EOA98828.1"/>
    </source>
</evidence>
<feature type="region of interest" description="Disordered" evidence="1">
    <location>
        <begin position="14"/>
        <end position="52"/>
    </location>
</feature>
<keyword evidence="3" id="KW-1185">Reference proteome</keyword>
<sequence length="254" mass="27951">MGDESWKLLKVVQENSGERISRGRPDVQGDGESPVTASPPPASGAPHGHLPVKPHFSSLSRRCLSKGLSAGVSKHDVHIPDPLRSHRDSREDLLLGFGGCSGGRRGKRRRSVSTAGTAMVPGPPSFVFLPLRGYCCSVRAPALLPSRRLDDFDIKKASSFTRRKDTWFKTEKQEGLFHGETGVFMPVISPSAPNQQVQLFSTGLGMVIEGELRKCFSHIQMLFSHEVIRCILIRLTTTKNWHPSSSLAIPHERI</sequence>
<protein>
    <submittedName>
        <fullName evidence="2">Uncharacterized protein</fullName>
    </submittedName>
</protein>
<dbReference type="Proteomes" id="UP000296049">
    <property type="component" value="Unassembled WGS sequence"/>
</dbReference>
<feature type="compositionally biased region" description="Basic and acidic residues" evidence="1">
    <location>
        <begin position="16"/>
        <end position="27"/>
    </location>
</feature>
<name>R0KZS2_ANAPL</name>
<reference evidence="3" key="1">
    <citation type="journal article" date="2013" name="Nat. Genet.">
        <title>The duck genome and transcriptome provide insight into an avian influenza virus reservoir species.</title>
        <authorList>
            <person name="Huang Y."/>
            <person name="Li Y."/>
            <person name="Burt D.W."/>
            <person name="Chen H."/>
            <person name="Zhang Y."/>
            <person name="Qian W."/>
            <person name="Kim H."/>
            <person name="Gan S."/>
            <person name="Zhao Y."/>
            <person name="Li J."/>
            <person name="Yi K."/>
            <person name="Feng H."/>
            <person name="Zhu P."/>
            <person name="Li B."/>
            <person name="Liu Q."/>
            <person name="Fairley S."/>
            <person name="Magor K.E."/>
            <person name="Du Z."/>
            <person name="Hu X."/>
            <person name="Goodman L."/>
            <person name="Tafer H."/>
            <person name="Vignal A."/>
            <person name="Lee T."/>
            <person name="Kim K.W."/>
            <person name="Sheng Z."/>
            <person name="An Y."/>
            <person name="Searle S."/>
            <person name="Herrero J."/>
            <person name="Groenen M.A."/>
            <person name="Crooijmans R.P."/>
            <person name="Faraut T."/>
            <person name="Cai Q."/>
            <person name="Webster R.G."/>
            <person name="Aldridge J.R."/>
            <person name="Warren W.C."/>
            <person name="Bartschat S."/>
            <person name="Kehr S."/>
            <person name="Marz M."/>
            <person name="Stadler P.F."/>
            <person name="Smith J."/>
            <person name="Kraus R.H."/>
            <person name="Zhao Y."/>
            <person name="Ren L."/>
            <person name="Fei J."/>
            <person name="Morisson M."/>
            <person name="Kaiser P."/>
            <person name="Griffin D.K."/>
            <person name="Rao M."/>
            <person name="Pitel F."/>
            <person name="Wang J."/>
            <person name="Li N."/>
        </authorList>
    </citation>
    <scope>NUCLEOTIDE SEQUENCE [LARGE SCALE GENOMIC DNA]</scope>
</reference>
<accession>R0KZS2</accession>
<proteinExistence type="predicted"/>
<dbReference type="AlphaFoldDB" id="R0KZS2"/>
<dbReference type="EMBL" id="KB743422">
    <property type="protein sequence ID" value="EOA98828.1"/>
    <property type="molecule type" value="Genomic_DNA"/>
</dbReference>
<evidence type="ECO:0000256" key="1">
    <source>
        <dbReference type="SAM" id="MobiDB-lite"/>
    </source>
</evidence>